<dbReference type="Proteomes" id="UP001500416">
    <property type="component" value="Unassembled WGS sequence"/>
</dbReference>
<reference evidence="2 3" key="1">
    <citation type="journal article" date="2019" name="Int. J. Syst. Evol. Microbiol.">
        <title>The Global Catalogue of Microorganisms (GCM) 10K type strain sequencing project: providing services to taxonomists for standard genome sequencing and annotation.</title>
        <authorList>
            <consortium name="The Broad Institute Genomics Platform"/>
            <consortium name="The Broad Institute Genome Sequencing Center for Infectious Disease"/>
            <person name="Wu L."/>
            <person name="Ma J."/>
        </authorList>
    </citation>
    <scope>NUCLEOTIDE SEQUENCE [LARGE SCALE GENOMIC DNA]</scope>
    <source>
        <strain evidence="2 3">JCM 3380</strain>
    </source>
</reference>
<dbReference type="Gene3D" id="1.20.1260.20">
    <property type="entry name" value="PPE superfamily"/>
    <property type="match status" value="1"/>
</dbReference>
<sequence length="420" mass="42141">MTDFKQLKDHRFQGLDNPGLMSLVQQFTQSNAAERFSRASQALRELAASLESVDNTIRGLLAPMGHSWQGAAGDAGHEKVSYTAEVATSGTEAGERNSKATAVQGDAYSDSRNGMPDASKLAGDTETSFWDDAGGFFGYETDHAKEVKETQAAREQVIRGFDQYVDASRDSLNQYQGMNKPPSFEVTTASSAVATPVAPVQQPAGGISQVPGGVPGGLPGGVPQVPGGGQVSVPPQLPGGSTGVLPPTTSVPTPGASPVLPGKVGSSNLGLGLGLGLAAGATLTGLAATAKGARVVRNPSAPVPPGGGGKPDGGKVPSGGKPGMPGGVPGASGLAGKAGISATIGAIDPDERVPGNRGAAGAAAGKAGAGSMMQAAASPRGKDGEEDAEHIRKYGVDSDDVFGDERMVVQQVIGDEPEKK</sequence>
<dbReference type="EMBL" id="BAAABU010000004">
    <property type="protein sequence ID" value="GAA0226574.1"/>
    <property type="molecule type" value="Genomic_DNA"/>
</dbReference>
<comment type="caution">
    <text evidence="2">The sequence shown here is derived from an EMBL/GenBank/DDBJ whole genome shotgun (WGS) entry which is preliminary data.</text>
</comment>
<organism evidence="2 3">
    <name type="scientific">Saccharothrix mutabilis subsp. mutabilis</name>
    <dbReference type="NCBI Taxonomy" id="66855"/>
    <lineage>
        <taxon>Bacteria</taxon>
        <taxon>Bacillati</taxon>
        <taxon>Actinomycetota</taxon>
        <taxon>Actinomycetes</taxon>
        <taxon>Pseudonocardiales</taxon>
        <taxon>Pseudonocardiaceae</taxon>
        <taxon>Saccharothrix</taxon>
    </lineage>
</organism>
<keyword evidence="3" id="KW-1185">Reference proteome</keyword>
<dbReference type="RefSeq" id="WP_343934003.1">
    <property type="nucleotide sequence ID" value="NZ_BAAABU010000004.1"/>
</dbReference>
<dbReference type="SUPFAM" id="SSF140459">
    <property type="entry name" value="PE/PPE dimer-like"/>
    <property type="match status" value="1"/>
</dbReference>
<accession>A0ABN0TPH7</accession>
<evidence type="ECO:0000313" key="2">
    <source>
        <dbReference type="EMBL" id="GAA0226574.1"/>
    </source>
</evidence>
<proteinExistence type="predicted"/>
<evidence type="ECO:0000313" key="3">
    <source>
        <dbReference type="Proteomes" id="UP001500416"/>
    </source>
</evidence>
<feature type="region of interest" description="Disordered" evidence="1">
    <location>
        <begin position="296"/>
        <end position="334"/>
    </location>
</feature>
<feature type="region of interest" description="Disordered" evidence="1">
    <location>
        <begin position="347"/>
        <end position="389"/>
    </location>
</feature>
<dbReference type="InterPro" id="IPR038332">
    <property type="entry name" value="PPE_sf"/>
</dbReference>
<evidence type="ECO:0000256" key="1">
    <source>
        <dbReference type="SAM" id="MobiDB-lite"/>
    </source>
</evidence>
<feature type="compositionally biased region" description="Gly residues" evidence="1">
    <location>
        <begin position="306"/>
        <end position="330"/>
    </location>
</feature>
<feature type="region of interest" description="Disordered" evidence="1">
    <location>
        <begin position="87"/>
        <end position="117"/>
    </location>
</feature>
<protein>
    <recommendedName>
        <fullName evidence="4">PPE family domain-containing protein</fullName>
    </recommendedName>
</protein>
<name>A0ABN0TPH7_9PSEU</name>
<gene>
    <name evidence="2" type="ORF">GCM10010492_26090</name>
</gene>
<feature type="compositionally biased region" description="Low complexity" evidence="1">
    <location>
        <begin position="359"/>
        <end position="378"/>
    </location>
</feature>
<evidence type="ECO:0008006" key="4">
    <source>
        <dbReference type="Google" id="ProtNLM"/>
    </source>
</evidence>